<dbReference type="GO" id="GO:0009228">
    <property type="term" value="P:thiamine biosynthetic process"/>
    <property type="evidence" value="ECO:0007669"/>
    <property type="project" value="UniProtKB-KW"/>
</dbReference>
<dbReference type="EC" id="2.5.1.3" evidence="10"/>
<dbReference type="OrthoDB" id="3243336at2"/>
<dbReference type="Pfam" id="PF02581">
    <property type="entry name" value="TMP-TENI"/>
    <property type="match status" value="1"/>
</dbReference>
<name>A0A0G3GWB9_9CORY</name>
<dbReference type="PANTHER" id="PTHR20857">
    <property type="entry name" value="THIAMINE-PHOSPHATE PYROPHOSPHORYLASE"/>
    <property type="match status" value="1"/>
</dbReference>
<organism evidence="14 15">
    <name type="scientific">Corynebacterium mustelae</name>
    <dbReference type="NCBI Taxonomy" id="571915"/>
    <lineage>
        <taxon>Bacteria</taxon>
        <taxon>Bacillati</taxon>
        <taxon>Actinomycetota</taxon>
        <taxon>Actinomycetes</taxon>
        <taxon>Mycobacteriales</taxon>
        <taxon>Corynebacteriaceae</taxon>
        <taxon>Corynebacterium</taxon>
    </lineage>
</organism>
<dbReference type="GO" id="GO:0009229">
    <property type="term" value="P:thiamine diphosphate biosynthetic process"/>
    <property type="evidence" value="ECO:0007669"/>
    <property type="project" value="UniProtKB-UniRule"/>
</dbReference>
<evidence type="ECO:0000256" key="11">
    <source>
        <dbReference type="RuleBase" id="RU003826"/>
    </source>
</evidence>
<comment type="similarity">
    <text evidence="10 11">Belongs to the thiamine-phosphate synthase family.</text>
</comment>
<comment type="catalytic activity">
    <reaction evidence="7 10 11">
        <text>4-methyl-5-(2-phosphooxyethyl)-thiazole + 4-amino-2-methyl-5-(diphosphooxymethyl)pyrimidine + H(+) = thiamine phosphate + diphosphate</text>
        <dbReference type="Rhea" id="RHEA:22328"/>
        <dbReference type="ChEBI" id="CHEBI:15378"/>
        <dbReference type="ChEBI" id="CHEBI:33019"/>
        <dbReference type="ChEBI" id="CHEBI:37575"/>
        <dbReference type="ChEBI" id="CHEBI:57841"/>
        <dbReference type="ChEBI" id="CHEBI:58296"/>
        <dbReference type="EC" id="2.5.1.3"/>
    </reaction>
</comment>
<evidence type="ECO:0000256" key="10">
    <source>
        <dbReference type="HAMAP-Rule" id="MF_00097"/>
    </source>
</evidence>
<evidence type="ECO:0000256" key="4">
    <source>
        <dbReference type="ARBA" id="ARBA00022723"/>
    </source>
</evidence>
<dbReference type="InterPro" id="IPR034291">
    <property type="entry name" value="TMP_synthase"/>
</dbReference>
<dbReference type="GO" id="GO:0004789">
    <property type="term" value="F:thiamine-phosphate diphosphorylase activity"/>
    <property type="evidence" value="ECO:0007669"/>
    <property type="project" value="UniProtKB-UniRule"/>
</dbReference>
<dbReference type="Proteomes" id="UP000035199">
    <property type="component" value="Chromosome"/>
</dbReference>
<dbReference type="EMBL" id="CP011542">
    <property type="protein sequence ID" value="AKK05481.1"/>
    <property type="molecule type" value="Genomic_DNA"/>
</dbReference>
<keyword evidence="15" id="KW-1185">Reference proteome</keyword>
<dbReference type="RefSeq" id="WP_047261684.1">
    <property type="nucleotide sequence ID" value="NZ_CP011542.1"/>
</dbReference>
<evidence type="ECO:0000256" key="5">
    <source>
        <dbReference type="ARBA" id="ARBA00022842"/>
    </source>
</evidence>
<reference evidence="15" key="2">
    <citation type="submission" date="2015-05" db="EMBL/GenBank/DDBJ databases">
        <title>Complete genome sequence of Corynebacterium mustelae DSM 45274, isolated from various tissues of a male ferret with lethal sepsis.</title>
        <authorList>
            <person name="Ruckert C."/>
            <person name="Albersmeier A."/>
            <person name="Winkler A."/>
            <person name="Tauch A."/>
        </authorList>
    </citation>
    <scope>NUCLEOTIDE SEQUENCE [LARGE SCALE GENOMIC DNA]</scope>
    <source>
        <strain evidence="15">DSM 45274</strain>
    </source>
</reference>
<feature type="binding site" evidence="10">
    <location>
        <position position="120"/>
    </location>
    <ligand>
        <name>4-amino-2-methyl-5-(diphosphooxymethyl)pyrimidine</name>
        <dbReference type="ChEBI" id="CHEBI:57841"/>
    </ligand>
</feature>
<keyword evidence="5 10" id="KW-0460">Magnesium</keyword>
<dbReference type="STRING" id="571915.CMUST_05725"/>
<gene>
    <name evidence="10" type="primary">thiE</name>
    <name evidence="14" type="ORF">CMUST_05725</name>
</gene>
<comment type="catalytic activity">
    <reaction evidence="9 10 11">
        <text>2-[(2R,5Z)-2-carboxy-4-methylthiazol-5(2H)-ylidene]ethyl phosphate + 4-amino-2-methyl-5-(diphosphooxymethyl)pyrimidine + 2 H(+) = thiamine phosphate + CO2 + diphosphate</text>
        <dbReference type="Rhea" id="RHEA:47844"/>
        <dbReference type="ChEBI" id="CHEBI:15378"/>
        <dbReference type="ChEBI" id="CHEBI:16526"/>
        <dbReference type="ChEBI" id="CHEBI:33019"/>
        <dbReference type="ChEBI" id="CHEBI:37575"/>
        <dbReference type="ChEBI" id="CHEBI:57841"/>
        <dbReference type="ChEBI" id="CHEBI:62899"/>
        <dbReference type="EC" id="2.5.1.3"/>
    </reaction>
</comment>
<evidence type="ECO:0000313" key="14">
    <source>
        <dbReference type="EMBL" id="AKK05481.1"/>
    </source>
</evidence>
<sequence length="228" mass="23946">MSGADRGASFLHLYLVTDHDLCLKAGRSVLDTVSLAVEGGVTCVQLREKKGQTKDFLELTVQVCQAVGHKVPVIINDRVDVFLAARALGVHVAGVHVGHSDLPARLVRELIGPHALLGLSAATPAEVREAEESGVVDYIGVGTVHSTTTKDDAPRPLGVEGVSTLAASTHLPTVAIGGIGVADMEPLGKSHIDGVAVVSAICSALDARAASQELYQQWQRGRDKKKEK</sequence>
<dbReference type="GO" id="GO:0000287">
    <property type="term" value="F:magnesium ion binding"/>
    <property type="evidence" value="ECO:0007669"/>
    <property type="project" value="UniProtKB-UniRule"/>
</dbReference>
<dbReference type="InterPro" id="IPR022998">
    <property type="entry name" value="ThiamineP_synth_TenI"/>
</dbReference>
<proteinExistence type="inferred from homology"/>
<keyword evidence="3 10" id="KW-0808">Transferase</keyword>
<evidence type="ECO:0000256" key="7">
    <source>
        <dbReference type="ARBA" id="ARBA00047334"/>
    </source>
</evidence>
<evidence type="ECO:0000256" key="8">
    <source>
        <dbReference type="ARBA" id="ARBA00047851"/>
    </source>
</evidence>
<dbReference type="GO" id="GO:0005737">
    <property type="term" value="C:cytoplasm"/>
    <property type="evidence" value="ECO:0007669"/>
    <property type="project" value="TreeGrafter"/>
</dbReference>
<dbReference type="InterPro" id="IPR013785">
    <property type="entry name" value="Aldolase_TIM"/>
</dbReference>
<dbReference type="KEGG" id="cmv:CMUST_05725"/>
<evidence type="ECO:0000256" key="6">
    <source>
        <dbReference type="ARBA" id="ARBA00022977"/>
    </source>
</evidence>
<evidence type="ECO:0000256" key="3">
    <source>
        <dbReference type="ARBA" id="ARBA00022679"/>
    </source>
</evidence>
<evidence type="ECO:0000259" key="13">
    <source>
        <dbReference type="Pfam" id="PF02581"/>
    </source>
</evidence>
<comment type="pathway">
    <text evidence="2 10 12">Cofactor biosynthesis; thiamine diphosphate biosynthesis; thiamine phosphate from 4-amino-2-methyl-5-diphosphomethylpyrimidine and 4-methyl-5-(2-phosphoethyl)-thiazole: step 1/1.</text>
</comment>
<dbReference type="Gene3D" id="3.20.20.70">
    <property type="entry name" value="Aldolase class I"/>
    <property type="match status" value="1"/>
</dbReference>
<dbReference type="CDD" id="cd00564">
    <property type="entry name" value="TMP_TenI"/>
    <property type="match status" value="1"/>
</dbReference>
<accession>A0A0G3GWB9</accession>
<dbReference type="AlphaFoldDB" id="A0A0G3GWB9"/>
<comment type="catalytic activity">
    <reaction evidence="8 10 11">
        <text>2-(2-carboxy-4-methylthiazol-5-yl)ethyl phosphate + 4-amino-2-methyl-5-(diphosphooxymethyl)pyrimidine + 2 H(+) = thiamine phosphate + CO2 + diphosphate</text>
        <dbReference type="Rhea" id="RHEA:47848"/>
        <dbReference type="ChEBI" id="CHEBI:15378"/>
        <dbReference type="ChEBI" id="CHEBI:16526"/>
        <dbReference type="ChEBI" id="CHEBI:33019"/>
        <dbReference type="ChEBI" id="CHEBI:37575"/>
        <dbReference type="ChEBI" id="CHEBI:57841"/>
        <dbReference type="ChEBI" id="CHEBI:62890"/>
        <dbReference type="EC" id="2.5.1.3"/>
    </reaction>
</comment>
<feature type="binding site" evidence="10">
    <location>
        <begin position="45"/>
        <end position="49"/>
    </location>
    <ligand>
        <name>4-amino-2-methyl-5-(diphosphooxymethyl)pyrimidine</name>
        <dbReference type="ChEBI" id="CHEBI:57841"/>
    </ligand>
</feature>
<evidence type="ECO:0000313" key="15">
    <source>
        <dbReference type="Proteomes" id="UP000035199"/>
    </source>
</evidence>
<comment type="cofactor">
    <cofactor evidence="10">
        <name>Mg(2+)</name>
        <dbReference type="ChEBI" id="CHEBI:18420"/>
    </cofactor>
    <text evidence="10">Binds 1 Mg(2+) ion per subunit.</text>
</comment>
<dbReference type="NCBIfam" id="TIGR00693">
    <property type="entry name" value="thiE"/>
    <property type="match status" value="1"/>
</dbReference>
<feature type="binding site" evidence="10">
    <location>
        <position position="101"/>
    </location>
    <ligand>
        <name>Mg(2+)</name>
        <dbReference type="ChEBI" id="CHEBI:18420"/>
    </ligand>
</feature>
<feature type="binding site" evidence="10">
    <location>
        <begin position="198"/>
        <end position="199"/>
    </location>
    <ligand>
        <name>2-[(2R,5Z)-2-carboxy-4-methylthiazol-5(2H)-ylidene]ethyl phosphate</name>
        <dbReference type="ChEBI" id="CHEBI:62899"/>
    </ligand>
</feature>
<evidence type="ECO:0000256" key="9">
    <source>
        <dbReference type="ARBA" id="ARBA00047883"/>
    </source>
</evidence>
<dbReference type="SUPFAM" id="SSF51391">
    <property type="entry name" value="Thiamin phosphate synthase"/>
    <property type="match status" value="1"/>
</dbReference>
<evidence type="ECO:0000256" key="2">
    <source>
        <dbReference type="ARBA" id="ARBA00005165"/>
    </source>
</evidence>
<dbReference type="InterPro" id="IPR036206">
    <property type="entry name" value="ThiamineP_synth_sf"/>
</dbReference>
<dbReference type="HAMAP" id="MF_00097">
    <property type="entry name" value="TMP_synthase"/>
    <property type="match status" value="1"/>
</dbReference>
<dbReference type="PATRIC" id="fig|571915.4.peg.1216"/>
<dbReference type="PANTHER" id="PTHR20857:SF15">
    <property type="entry name" value="THIAMINE-PHOSPHATE SYNTHASE"/>
    <property type="match status" value="1"/>
</dbReference>
<protein>
    <recommendedName>
        <fullName evidence="10">Thiamine-phosphate synthase</fullName>
        <shortName evidence="10">TP synthase</shortName>
        <shortName evidence="10">TPS</shortName>
        <ecNumber evidence="10">2.5.1.3</ecNumber>
    </recommendedName>
    <alternativeName>
        <fullName evidence="10">Thiamine-phosphate pyrophosphorylase</fullName>
        <shortName evidence="10">TMP pyrophosphorylase</shortName>
        <shortName evidence="10">TMP-PPase</shortName>
    </alternativeName>
</protein>
<feature type="binding site" evidence="10">
    <location>
        <position position="178"/>
    </location>
    <ligand>
        <name>2-[(2R,5Z)-2-carboxy-4-methylthiazol-5(2H)-ylidene]ethyl phosphate</name>
        <dbReference type="ChEBI" id="CHEBI:62899"/>
    </ligand>
</feature>
<keyword evidence="4 10" id="KW-0479">Metal-binding</keyword>
<evidence type="ECO:0000256" key="1">
    <source>
        <dbReference type="ARBA" id="ARBA00003814"/>
    </source>
</evidence>
<feature type="binding site" evidence="10">
    <location>
        <begin position="147"/>
        <end position="149"/>
    </location>
    <ligand>
        <name>2-[(2R,5Z)-2-carboxy-4-methylthiazol-5(2H)-ylidene]ethyl phosphate</name>
        <dbReference type="ChEBI" id="CHEBI:62899"/>
    </ligand>
</feature>
<feature type="domain" description="Thiamine phosphate synthase/TenI" evidence="13">
    <location>
        <begin position="13"/>
        <end position="201"/>
    </location>
</feature>
<reference evidence="14 15" key="1">
    <citation type="journal article" date="2015" name="Genome Announc.">
        <title>Complete Genome Sequence of the Type Strain Corynebacterium mustelae DSM 45274, Isolated from Various Tissues of a Male Ferret with Lethal Sepsis.</title>
        <authorList>
            <person name="Ruckert C."/>
            <person name="Eimer J."/>
            <person name="Winkler A."/>
            <person name="Tauch A."/>
        </authorList>
    </citation>
    <scope>NUCLEOTIDE SEQUENCE [LARGE SCALE GENOMIC DNA]</scope>
    <source>
        <strain evidence="14 15">DSM 45274</strain>
    </source>
</reference>
<comment type="function">
    <text evidence="1 10">Condenses 4-methyl-5-(beta-hydroxyethyl)thiazole monophosphate (THZ-P) and 2-methyl-4-amino-5-hydroxymethyl pyrimidine pyrophosphate (HMP-PP) to form thiamine monophosphate (TMP).</text>
</comment>
<dbReference type="UniPathway" id="UPA00060">
    <property type="reaction ID" value="UER00141"/>
</dbReference>
<evidence type="ECO:0000256" key="12">
    <source>
        <dbReference type="RuleBase" id="RU004253"/>
    </source>
</evidence>
<feature type="binding site" evidence="10">
    <location>
        <position position="77"/>
    </location>
    <ligand>
        <name>Mg(2+)</name>
        <dbReference type="ChEBI" id="CHEBI:18420"/>
    </ligand>
</feature>
<feature type="binding site" evidence="10">
    <location>
        <position position="76"/>
    </location>
    <ligand>
        <name>4-amino-2-methyl-5-(diphosphooxymethyl)pyrimidine</name>
        <dbReference type="ChEBI" id="CHEBI:57841"/>
    </ligand>
</feature>
<keyword evidence="6 10" id="KW-0784">Thiamine biosynthesis</keyword>
<feature type="binding site" evidence="10">
    <location>
        <position position="150"/>
    </location>
    <ligand>
        <name>4-amino-2-methyl-5-(diphosphooxymethyl)pyrimidine</name>
        <dbReference type="ChEBI" id="CHEBI:57841"/>
    </ligand>
</feature>